<dbReference type="PROSITE" id="PS50835">
    <property type="entry name" value="IG_LIKE"/>
    <property type="match status" value="5"/>
</dbReference>
<feature type="domain" description="Fibronectin type-III" evidence="8">
    <location>
        <begin position="605"/>
        <end position="657"/>
    </location>
</feature>
<feature type="domain" description="Ig-like" evidence="7">
    <location>
        <begin position="71"/>
        <end position="163"/>
    </location>
</feature>
<dbReference type="InterPro" id="IPR003599">
    <property type="entry name" value="Ig_sub"/>
</dbReference>
<evidence type="ECO:0000256" key="2">
    <source>
        <dbReference type="ARBA" id="ARBA00022737"/>
    </source>
</evidence>
<organism evidence="9 10">
    <name type="scientific">Cordylochernes scorpioides</name>
    <dbReference type="NCBI Taxonomy" id="51811"/>
    <lineage>
        <taxon>Eukaryota</taxon>
        <taxon>Metazoa</taxon>
        <taxon>Ecdysozoa</taxon>
        <taxon>Arthropoda</taxon>
        <taxon>Chelicerata</taxon>
        <taxon>Arachnida</taxon>
        <taxon>Pseudoscorpiones</taxon>
        <taxon>Cheliferoidea</taxon>
        <taxon>Chernetidae</taxon>
        <taxon>Cordylochernes</taxon>
    </lineage>
</organism>
<evidence type="ECO:0000256" key="4">
    <source>
        <dbReference type="ARBA" id="ARBA00023157"/>
    </source>
</evidence>
<evidence type="ECO:0000313" key="9">
    <source>
        <dbReference type="EMBL" id="UYV60131.1"/>
    </source>
</evidence>
<dbReference type="InterPro" id="IPR003598">
    <property type="entry name" value="Ig_sub2"/>
</dbReference>
<feature type="domain" description="Ig-like" evidence="7">
    <location>
        <begin position="490"/>
        <end position="570"/>
    </location>
</feature>
<evidence type="ECO:0000256" key="6">
    <source>
        <dbReference type="ARBA" id="ARBA00023319"/>
    </source>
</evidence>
<feature type="domain" description="Ig-like" evidence="7">
    <location>
        <begin position="1"/>
        <end position="68"/>
    </location>
</feature>
<reference evidence="9 10" key="1">
    <citation type="submission" date="2022-01" db="EMBL/GenBank/DDBJ databases">
        <title>A chromosomal length assembly of Cordylochernes scorpioides.</title>
        <authorList>
            <person name="Zeh D."/>
            <person name="Zeh J."/>
        </authorList>
    </citation>
    <scope>NUCLEOTIDE SEQUENCE [LARGE SCALE GENOMIC DNA]</scope>
    <source>
        <strain evidence="9">IN4F17</strain>
        <tissue evidence="9">Whole Body</tissue>
    </source>
</reference>
<keyword evidence="6" id="KW-0393">Immunoglobulin domain</keyword>
<dbReference type="Gene3D" id="2.60.40.10">
    <property type="entry name" value="Immunoglobulins"/>
    <property type="match status" value="7"/>
</dbReference>
<keyword evidence="10" id="KW-1185">Reference proteome</keyword>
<dbReference type="Proteomes" id="UP001235939">
    <property type="component" value="Chromosome 01"/>
</dbReference>
<keyword evidence="5" id="KW-0325">Glycoprotein</keyword>
<dbReference type="InterPro" id="IPR003961">
    <property type="entry name" value="FN3_dom"/>
</dbReference>
<dbReference type="PANTHER" id="PTHR11640:SF158">
    <property type="entry name" value="V-SET AND IMMUNOGLOBULIN DOMAIN-CONTAINING PROTEIN 10-LIKE 2"/>
    <property type="match status" value="1"/>
</dbReference>
<comment type="subcellular location">
    <subcellularLocation>
        <location evidence="1">Membrane</location>
        <topology evidence="1">Single-pass type I membrane protein</topology>
    </subcellularLocation>
</comment>
<keyword evidence="4" id="KW-1015">Disulfide bond</keyword>
<dbReference type="SUPFAM" id="SSF48726">
    <property type="entry name" value="Immunoglobulin"/>
    <property type="match status" value="6"/>
</dbReference>
<dbReference type="Pfam" id="PF07679">
    <property type="entry name" value="I-set"/>
    <property type="match status" value="4"/>
</dbReference>
<dbReference type="SMART" id="SM00409">
    <property type="entry name" value="IG"/>
    <property type="match status" value="5"/>
</dbReference>
<feature type="domain" description="Ig-like" evidence="7">
    <location>
        <begin position="333"/>
        <end position="417"/>
    </location>
</feature>
<dbReference type="InterPro" id="IPR051275">
    <property type="entry name" value="Cell_adhesion_signaling"/>
</dbReference>
<evidence type="ECO:0000256" key="5">
    <source>
        <dbReference type="ARBA" id="ARBA00023180"/>
    </source>
</evidence>
<dbReference type="InterPro" id="IPR036179">
    <property type="entry name" value="Ig-like_dom_sf"/>
</dbReference>
<dbReference type="Pfam" id="PF13927">
    <property type="entry name" value="Ig_3"/>
    <property type="match status" value="1"/>
</dbReference>
<dbReference type="EMBL" id="CP092863">
    <property type="protein sequence ID" value="UYV60131.1"/>
    <property type="molecule type" value="Genomic_DNA"/>
</dbReference>
<dbReference type="SUPFAM" id="SSF49265">
    <property type="entry name" value="Fibronectin type III"/>
    <property type="match status" value="1"/>
</dbReference>
<sequence>MEGDGPFDFYWSKDGLPLDSASAKVLQLDGETSILQISAVMADHVGNYSCRVQSPHGTALVIASLLLNSQPSLRIKPFQFSPDVLLGNKESLSCVVVLGQGPFVFSWTKDGRSLEGTSLVRLVQVDDDTSFLQIPAVRAEHVGNYTCRVTAASGSDVFTASLLLNRSVKVENYRDIVNDLLLSYKALGCNMSLKIHFLHSHLDFFPDNLGAVSDEHGSAPFIKIKPFQFSSETGIGSKESLACVPLSGDGPFTFSWSKDGVPVESSASLRVVQFDEESSLLRIPAVRPEHVGNYTCTVSGPQGARGSFTAALVLSIHGSDNVTCVSVTAGQTPVIAPFYFTSDPTLGGRERLACGLKSGQGPFSFSWSKDGASLAATVRVTRVDEETSLLTIPELRPEHMGNYTCWVTGPHGSDSFTAALVFDYILGPESSTTYLPVATDGHPKRSIAGNGSLTLHDVTEADAGLYLCEAYNGLGAGLRKEIRITVHAPPRVKDRSKLETVRSGLAARLTCEVTGEQMAVSWTKDGHALDKNHTNVETSEQRTRSGVTAELLIRESNKSDSGIYTCHVRNPFGHDKLDIRLDVLGKCQLSRIAMLQCPCPEPPSAPRGLRAAAVTSRSAKLSWHPPAEGDEAVVSYIVRYWRDEGISLHTELSSTTL</sequence>
<dbReference type="SMART" id="SM00408">
    <property type="entry name" value="IGc2"/>
    <property type="match status" value="6"/>
</dbReference>
<dbReference type="PROSITE" id="PS50853">
    <property type="entry name" value="FN3"/>
    <property type="match status" value="1"/>
</dbReference>
<accession>A0ABY6JUJ8</accession>
<feature type="domain" description="Ig-like" evidence="7">
    <location>
        <begin position="220"/>
        <end position="315"/>
    </location>
</feature>
<proteinExistence type="predicted"/>
<dbReference type="CDD" id="cd00063">
    <property type="entry name" value="FN3"/>
    <property type="match status" value="1"/>
</dbReference>
<keyword evidence="3" id="KW-0472">Membrane</keyword>
<gene>
    <name evidence="9" type="ORF">LAZ67_1000060</name>
</gene>
<evidence type="ECO:0000256" key="3">
    <source>
        <dbReference type="ARBA" id="ARBA00023136"/>
    </source>
</evidence>
<name>A0ABY6JUJ8_9ARAC</name>
<dbReference type="InterPro" id="IPR013783">
    <property type="entry name" value="Ig-like_fold"/>
</dbReference>
<dbReference type="PANTHER" id="PTHR11640">
    <property type="entry name" value="NEPHRIN"/>
    <property type="match status" value="1"/>
</dbReference>
<dbReference type="InterPro" id="IPR007110">
    <property type="entry name" value="Ig-like_dom"/>
</dbReference>
<evidence type="ECO:0000313" key="10">
    <source>
        <dbReference type="Proteomes" id="UP001235939"/>
    </source>
</evidence>
<dbReference type="Pfam" id="PF00041">
    <property type="entry name" value="fn3"/>
    <property type="match status" value="1"/>
</dbReference>
<dbReference type="InterPro" id="IPR036116">
    <property type="entry name" value="FN3_sf"/>
</dbReference>
<dbReference type="InterPro" id="IPR013098">
    <property type="entry name" value="Ig_I-set"/>
</dbReference>
<evidence type="ECO:0000259" key="8">
    <source>
        <dbReference type="PROSITE" id="PS50853"/>
    </source>
</evidence>
<evidence type="ECO:0000256" key="1">
    <source>
        <dbReference type="ARBA" id="ARBA00004479"/>
    </source>
</evidence>
<keyword evidence="2" id="KW-0677">Repeat</keyword>
<evidence type="ECO:0000259" key="7">
    <source>
        <dbReference type="PROSITE" id="PS50835"/>
    </source>
</evidence>
<protein>
    <submittedName>
        <fullName evidence="9">Dscam</fullName>
    </submittedName>
</protein>